<proteinExistence type="predicted"/>
<keyword evidence="1" id="KW-0547">Nucleotide-binding</keyword>
<dbReference type="Gene3D" id="1.10.510.10">
    <property type="entry name" value="Transferase(Phosphotransferase) domain 1"/>
    <property type="match status" value="1"/>
</dbReference>
<accession>A0A7J9AV08</accession>
<keyword evidence="2" id="KW-0067">ATP-binding</keyword>
<dbReference type="Proteomes" id="UP000593574">
    <property type="component" value="Unassembled WGS sequence"/>
</dbReference>
<dbReference type="PANTHER" id="PTHR27005:SF433">
    <property type="entry name" value="NON-FUNCTIONAL PSEUDOKINASE ZED1-LIKE"/>
    <property type="match status" value="1"/>
</dbReference>
<dbReference type="GO" id="GO:0004674">
    <property type="term" value="F:protein serine/threonine kinase activity"/>
    <property type="evidence" value="ECO:0007669"/>
    <property type="project" value="TreeGrafter"/>
</dbReference>
<dbReference type="GO" id="GO:0007166">
    <property type="term" value="P:cell surface receptor signaling pathway"/>
    <property type="evidence" value="ECO:0007669"/>
    <property type="project" value="InterPro"/>
</dbReference>
<dbReference type="InterPro" id="IPR000719">
    <property type="entry name" value="Prot_kinase_dom"/>
</dbReference>
<name>A0A7J9AV08_9ROSI</name>
<evidence type="ECO:0000256" key="1">
    <source>
        <dbReference type="ARBA" id="ARBA00022741"/>
    </source>
</evidence>
<dbReference type="PANTHER" id="PTHR27005">
    <property type="entry name" value="WALL-ASSOCIATED RECEPTOR KINASE-LIKE 21"/>
    <property type="match status" value="1"/>
</dbReference>
<comment type="caution">
    <text evidence="4">The sequence shown here is derived from an EMBL/GenBank/DDBJ whole genome shotgun (WGS) entry which is preliminary data.</text>
</comment>
<feature type="domain" description="Protein kinase" evidence="3">
    <location>
        <begin position="1"/>
        <end position="290"/>
    </location>
</feature>
<evidence type="ECO:0000313" key="5">
    <source>
        <dbReference type="Proteomes" id="UP000593574"/>
    </source>
</evidence>
<keyword evidence="5" id="KW-1185">Reference proteome</keyword>
<dbReference type="AlphaFoldDB" id="A0A7J9AV08"/>
<dbReference type="Pfam" id="PF00069">
    <property type="entry name" value="Pkinase"/>
    <property type="match status" value="1"/>
</dbReference>
<protein>
    <recommendedName>
        <fullName evidence="3">Protein kinase domain-containing protein</fullName>
    </recommendedName>
</protein>
<dbReference type="InterPro" id="IPR011009">
    <property type="entry name" value="Kinase-like_dom_sf"/>
</dbReference>
<dbReference type="GO" id="GO:0005524">
    <property type="term" value="F:ATP binding"/>
    <property type="evidence" value="ECO:0007669"/>
    <property type="project" value="UniProtKB-KW"/>
</dbReference>
<dbReference type="EMBL" id="JABEZV010000013">
    <property type="protein sequence ID" value="MBA0727908.1"/>
    <property type="molecule type" value="Genomic_DNA"/>
</dbReference>
<reference evidence="4 5" key="1">
    <citation type="journal article" date="2019" name="Genome Biol. Evol.">
        <title>Insights into the evolution of the New World diploid cottons (Gossypium, subgenus Houzingenia) based on genome sequencing.</title>
        <authorList>
            <person name="Grover C.E."/>
            <person name="Arick M.A. 2nd"/>
            <person name="Thrash A."/>
            <person name="Conover J.L."/>
            <person name="Sanders W.S."/>
            <person name="Peterson D.G."/>
            <person name="Frelichowski J.E."/>
            <person name="Scheffler J.A."/>
            <person name="Scheffler B.E."/>
            <person name="Wendel J.F."/>
        </authorList>
    </citation>
    <scope>NUCLEOTIDE SEQUENCE [LARGE SCALE GENOMIC DNA]</scope>
    <source>
        <strain evidence="4">4</strain>
        <tissue evidence="4">Leaf</tissue>
    </source>
</reference>
<dbReference type="SMART" id="SM00220">
    <property type="entry name" value="S_TKc"/>
    <property type="match status" value="1"/>
</dbReference>
<gene>
    <name evidence="4" type="ORF">Golax_000856</name>
</gene>
<evidence type="ECO:0000259" key="3">
    <source>
        <dbReference type="PROSITE" id="PS50011"/>
    </source>
</evidence>
<evidence type="ECO:0000256" key="2">
    <source>
        <dbReference type="ARBA" id="ARBA00022840"/>
    </source>
</evidence>
<dbReference type="Gene3D" id="3.30.200.20">
    <property type="entry name" value="Phosphorylase Kinase, domain 1"/>
    <property type="match status" value="1"/>
</dbReference>
<evidence type="ECO:0000313" key="4">
    <source>
        <dbReference type="EMBL" id="MBA0727908.1"/>
    </source>
</evidence>
<sequence>MKIGTNVEIALEEAIKNTQKIAIEPHSPQEDALNITVQPHRHFSTEEIIIATNCYDGNRIVVYDGGYRLYKDSLKDRLIFVKKYDSNYPLGLKYYAYKDIVIGSQMSGYKNVLKVLGCCLETQNPSVVYEFACKSLSRSLSATNVKPVLPWKCSIMLDHNNVPKLIDFGLGISLPQGQAHVEDAVIGRIGLSAPEYVTTGYLTEKADVYLFGMLLLELLGGRKLAIVERNILDTDEKHCVEIFSNFVDPRMSIEAEQLMVVATPILRCTCVDGEKRPTMMEVAKQLKVILKSC</sequence>
<dbReference type="InterPro" id="IPR045274">
    <property type="entry name" value="WAK-like"/>
</dbReference>
<dbReference type="GO" id="GO:0005886">
    <property type="term" value="C:plasma membrane"/>
    <property type="evidence" value="ECO:0007669"/>
    <property type="project" value="TreeGrafter"/>
</dbReference>
<dbReference type="PROSITE" id="PS50011">
    <property type="entry name" value="PROTEIN_KINASE_DOM"/>
    <property type="match status" value="1"/>
</dbReference>
<dbReference type="SUPFAM" id="SSF56112">
    <property type="entry name" value="Protein kinase-like (PK-like)"/>
    <property type="match status" value="1"/>
</dbReference>
<organism evidence="4 5">
    <name type="scientific">Gossypium laxum</name>
    <dbReference type="NCBI Taxonomy" id="34288"/>
    <lineage>
        <taxon>Eukaryota</taxon>
        <taxon>Viridiplantae</taxon>
        <taxon>Streptophyta</taxon>
        <taxon>Embryophyta</taxon>
        <taxon>Tracheophyta</taxon>
        <taxon>Spermatophyta</taxon>
        <taxon>Magnoliopsida</taxon>
        <taxon>eudicotyledons</taxon>
        <taxon>Gunneridae</taxon>
        <taxon>Pentapetalae</taxon>
        <taxon>rosids</taxon>
        <taxon>malvids</taxon>
        <taxon>Malvales</taxon>
        <taxon>Malvaceae</taxon>
        <taxon>Malvoideae</taxon>
        <taxon>Gossypium</taxon>
    </lineage>
</organism>